<dbReference type="Proteomes" id="UP000307749">
    <property type="component" value="Unassembled WGS sequence"/>
</dbReference>
<feature type="transmembrane region" description="Helical" evidence="1">
    <location>
        <begin position="111"/>
        <end position="130"/>
    </location>
</feature>
<comment type="caution">
    <text evidence="2">The sequence shown here is derived from an EMBL/GenBank/DDBJ whole genome shotgun (WGS) entry which is preliminary data.</text>
</comment>
<name>A0A4S3KPQ6_9GAMM</name>
<proteinExistence type="predicted"/>
<sequence length="201" mass="22474">MHVSTYLIIAAFAALVLFRLYRRGRKLIGEQAYAEKTMRRRLVVLAVVLVLLLFDDWNLAHAALAHAGSALLLAAAYLVVGIAGGAVLGIWAVRLTHLRWHDGALKLRGHVYIGPAILALYVLRLIYRFWLMRHLGLMNAAAYDPAHAMVMQREMAEYVLNPVSSLLRGLVFAYYFTYYPLLMRRARAMQSAAPLAAAAQP</sequence>
<keyword evidence="1" id="KW-0472">Membrane</keyword>
<feature type="transmembrane region" description="Helical" evidence="1">
    <location>
        <begin position="70"/>
        <end position="91"/>
    </location>
</feature>
<organism evidence="2 3">
    <name type="scientific">Metallibacterium scheffleri</name>
    <dbReference type="NCBI Taxonomy" id="993689"/>
    <lineage>
        <taxon>Bacteria</taxon>
        <taxon>Pseudomonadati</taxon>
        <taxon>Pseudomonadota</taxon>
        <taxon>Gammaproteobacteria</taxon>
        <taxon>Lysobacterales</taxon>
        <taxon>Rhodanobacteraceae</taxon>
        <taxon>Metallibacterium</taxon>
    </lineage>
</organism>
<gene>
    <name evidence="2" type="ORF">B1806_05450</name>
</gene>
<keyword evidence="1" id="KW-1133">Transmembrane helix</keyword>
<feature type="transmembrane region" description="Helical" evidence="1">
    <location>
        <begin position="6"/>
        <end position="21"/>
    </location>
</feature>
<accession>A0A4S3KPQ6</accession>
<feature type="transmembrane region" description="Helical" evidence="1">
    <location>
        <begin position="159"/>
        <end position="181"/>
    </location>
</feature>
<protein>
    <recommendedName>
        <fullName evidence="4">DUF1453 domain-containing protein</fullName>
    </recommendedName>
</protein>
<evidence type="ECO:0008006" key="4">
    <source>
        <dbReference type="Google" id="ProtNLM"/>
    </source>
</evidence>
<keyword evidence="1" id="KW-0812">Transmembrane</keyword>
<evidence type="ECO:0000256" key="1">
    <source>
        <dbReference type="SAM" id="Phobius"/>
    </source>
</evidence>
<evidence type="ECO:0000313" key="3">
    <source>
        <dbReference type="Proteomes" id="UP000307749"/>
    </source>
</evidence>
<reference evidence="2 3" key="1">
    <citation type="submission" date="2017-02" db="EMBL/GenBank/DDBJ databases">
        <title>Whole genome sequencing of Metallibacterium scheffleri DSM 24874 (T).</title>
        <authorList>
            <person name="Kumar S."/>
            <person name="Patil P."/>
            <person name="Patil P.B."/>
        </authorList>
    </citation>
    <scope>NUCLEOTIDE SEQUENCE [LARGE SCALE GENOMIC DNA]</scope>
    <source>
        <strain evidence="2 3">DSM 24874</strain>
    </source>
</reference>
<dbReference type="InterPro" id="IPR058247">
    <property type="entry name" value="DUF1453"/>
</dbReference>
<dbReference type="RefSeq" id="WP_081127273.1">
    <property type="nucleotide sequence ID" value="NZ_LDOS01000002.1"/>
</dbReference>
<evidence type="ECO:0000313" key="2">
    <source>
        <dbReference type="EMBL" id="THD10985.1"/>
    </source>
</evidence>
<keyword evidence="3" id="KW-1185">Reference proteome</keyword>
<dbReference type="Pfam" id="PF07301">
    <property type="entry name" value="DUF1453"/>
    <property type="match status" value="1"/>
</dbReference>
<feature type="transmembrane region" description="Helical" evidence="1">
    <location>
        <begin position="42"/>
        <end position="64"/>
    </location>
</feature>
<dbReference type="AlphaFoldDB" id="A0A4S3KPQ6"/>
<dbReference type="EMBL" id="MWQO01000017">
    <property type="protein sequence ID" value="THD10985.1"/>
    <property type="molecule type" value="Genomic_DNA"/>
</dbReference>